<evidence type="ECO:0008006" key="7">
    <source>
        <dbReference type="Google" id="ProtNLM"/>
    </source>
</evidence>
<evidence type="ECO:0000313" key="6">
    <source>
        <dbReference type="Proteomes" id="UP000467148"/>
    </source>
</evidence>
<dbReference type="EMBL" id="AP022596">
    <property type="protein sequence ID" value="BBY67674.1"/>
    <property type="molecule type" value="Genomic_DNA"/>
</dbReference>
<proteinExistence type="inferred from homology"/>
<dbReference type="PANTHER" id="PTHR42877">
    <property type="entry name" value="L-ORNITHINE N(5)-MONOOXYGENASE-RELATED"/>
    <property type="match status" value="1"/>
</dbReference>
<sequence length="665" mass="73984">MQLDMAGSRESQGGGADQFDDLYWESRSEVIVEDDTFLEQIVANAELPVLLAAIAAALRDTSFLSADLVPPLTPMDTEPQPHGGMTPDQQKKAAALALTGLQKIREAKINSVDMLSDATVGEILGYLSGGRREWGNMLTHELDIAERKGGRPGWDFDEVANGREFSTLIVGAGVSGIAAAHRYRQAGVPYVLIEAAATVGGTWAKNTYPGVRLDTPTFGYSYSFAQRGDWPNQFARGGEILDYLRDVAERAGITNEIEFSTRLVRLRWDEDARQWEATTRGGDGSEQVRRFCAVISAVGQLDRPNIPDIAGSELYRGVAMHTQEWNHDVDLAGKRVAVIGTGASAYQVVPAIVDEVESLVVFQRSAPWMLPAPNYHHPVTDAFTWLRLKVPHYAQWYRLWVILTGIPGRAHTVTAQENWPGAPLSISPKNQELREYLSARVKAQLDSRPDLFEHAIPNYPPGAKRMLRDNEVWAAALRADKTTLVTAGIERFTEKGIVDASGREHEVDIVVYATGFKPSDYLDEIEVIGRGGREIHEFWAGDARAYNGIIVPGFPNFFLVYGPNVGGVVAGSLHFMLERAVEYSLSLIHHILSRHISAIDVRPEALDRFVTWVDQGNRKMAWGQSYVQTWYQNTHGRVSQIWPYTNVEYWDITESVIEADYEFLA</sequence>
<dbReference type="InterPro" id="IPR051209">
    <property type="entry name" value="FAD-bind_Monooxygenase_sf"/>
</dbReference>
<dbReference type="InterPro" id="IPR036188">
    <property type="entry name" value="FAD/NAD-bd_sf"/>
</dbReference>
<dbReference type="Gene3D" id="3.50.50.60">
    <property type="entry name" value="FAD/NAD(P)-binding domain"/>
    <property type="match status" value="2"/>
</dbReference>
<evidence type="ECO:0000313" key="5">
    <source>
        <dbReference type="EMBL" id="BBY67674.1"/>
    </source>
</evidence>
<evidence type="ECO:0000256" key="2">
    <source>
        <dbReference type="ARBA" id="ARBA00022630"/>
    </source>
</evidence>
<keyword evidence="4" id="KW-0560">Oxidoreductase</keyword>
<keyword evidence="3" id="KW-0274">FAD</keyword>
<dbReference type="GO" id="GO:0004499">
    <property type="term" value="F:N,N-dimethylaniline monooxygenase activity"/>
    <property type="evidence" value="ECO:0007669"/>
    <property type="project" value="InterPro"/>
</dbReference>
<dbReference type="SUPFAM" id="SSF51905">
    <property type="entry name" value="FAD/NAD(P)-binding domain"/>
    <property type="match status" value="3"/>
</dbReference>
<reference evidence="5 6" key="1">
    <citation type="journal article" date="2019" name="Emerg. Microbes Infect.">
        <title>Comprehensive subspecies identification of 175 nontuberculous mycobacteria species based on 7547 genomic profiles.</title>
        <authorList>
            <person name="Matsumoto Y."/>
            <person name="Kinjo T."/>
            <person name="Motooka D."/>
            <person name="Nabeya D."/>
            <person name="Jung N."/>
            <person name="Uechi K."/>
            <person name="Horii T."/>
            <person name="Iida T."/>
            <person name="Fujita J."/>
            <person name="Nakamura S."/>
        </authorList>
    </citation>
    <scope>NUCLEOTIDE SEQUENCE [LARGE SCALE GENOMIC DNA]</scope>
    <source>
        <strain evidence="5 6">JCM 30396</strain>
    </source>
</reference>
<dbReference type="GO" id="GO:0050660">
    <property type="term" value="F:flavin adenine dinucleotide binding"/>
    <property type="evidence" value="ECO:0007669"/>
    <property type="project" value="InterPro"/>
</dbReference>
<evidence type="ECO:0000256" key="3">
    <source>
        <dbReference type="ARBA" id="ARBA00022827"/>
    </source>
</evidence>
<name>A0A7I7TEM1_9MYCO</name>
<dbReference type="Pfam" id="PF00743">
    <property type="entry name" value="FMO-like"/>
    <property type="match status" value="1"/>
</dbReference>
<dbReference type="InterPro" id="IPR020946">
    <property type="entry name" value="Flavin_mOase-like"/>
</dbReference>
<dbReference type="AlphaFoldDB" id="A0A7I7TEM1"/>
<dbReference type="Proteomes" id="UP000467148">
    <property type="component" value="Chromosome"/>
</dbReference>
<dbReference type="KEGG" id="mhev:MHEL_59170"/>
<evidence type="ECO:0000256" key="1">
    <source>
        <dbReference type="ARBA" id="ARBA00010139"/>
    </source>
</evidence>
<comment type="similarity">
    <text evidence="1">Belongs to the FAD-binding monooxygenase family.</text>
</comment>
<gene>
    <name evidence="5" type="ORF">MHEL_59170</name>
</gene>
<dbReference type="PANTHER" id="PTHR42877:SF4">
    <property type="entry name" value="FAD_NAD(P)-BINDING DOMAIN-CONTAINING PROTEIN-RELATED"/>
    <property type="match status" value="1"/>
</dbReference>
<keyword evidence="6" id="KW-1185">Reference proteome</keyword>
<dbReference type="GO" id="GO:0050661">
    <property type="term" value="F:NADP binding"/>
    <property type="evidence" value="ECO:0007669"/>
    <property type="project" value="InterPro"/>
</dbReference>
<organism evidence="5 6">
    <name type="scientific">Mycolicibacterium helvum</name>
    <dbReference type="NCBI Taxonomy" id="1534349"/>
    <lineage>
        <taxon>Bacteria</taxon>
        <taxon>Bacillati</taxon>
        <taxon>Actinomycetota</taxon>
        <taxon>Actinomycetes</taxon>
        <taxon>Mycobacteriales</taxon>
        <taxon>Mycobacteriaceae</taxon>
        <taxon>Mycolicibacterium</taxon>
    </lineage>
</organism>
<keyword evidence="2" id="KW-0285">Flavoprotein</keyword>
<protein>
    <recommendedName>
        <fullName evidence="7">Monooxygenase</fullName>
    </recommendedName>
</protein>
<accession>A0A7I7TEM1</accession>
<evidence type="ECO:0000256" key="4">
    <source>
        <dbReference type="ARBA" id="ARBA00023002"/>
    </source>
</evidence>